<dbReference type="OrthoDB" id="9803618at2"/>
<gene>
    <name evidence="2" type="ORF">SAMN04488692_11811</name>
</gene>
<dbReference type="SUPFAM" id="SSF111283">
    <property type="entry name" value="Putative modulator of DNA gyrase, PmbA/TldD"/>
    <property type="match status" value="1"/>
</dbReference>
<dbReference type="STRING" id="321763.SAMN04488692_11811"/>
<dbReference type="Proteomes" id="UP000199476">
    <property type="component" value="Unassembled WGS sequence"/>
</dbReference>
<keyword evidence="3" id="KW-1185">Reference proteome</keyword>
<dbReference type="GO" id="GO:0008237">
    <property type="term" value="F:metallopeptidase activity"/>
    <property type="evidence" value="ECO:0007669"/>
    <property type="project" value="InterPro"/>
</dbReference>
<dbReference type="EMBL" id="FNGO01000018">
    <property type="protein sequence ID" value="SDM13919.1"/>
    <property type="molecule type" value="Genomic_DNA"/>
</dbReference>
<organism evidence="2 3">
    <name type="scientific">Halarsenatibacter silvermanii</name>
    <dbReference type="NCBI Taxonomy" id="321763"/>
    <lineage>
        <taxon>Bacteria</taxon>
        <taxon>Bacillati</taxon>
        <taxon>Bacillota</taxon>
        <taxon>Clostridia</taxon>
        <taxon>Halanaerobiales</taxon>
        <taxon>Halarsenatibacteraceae</taxon>
        <taxon>Halarsenatibacter</taxon>
    </lineage>
</organism>
<dbReference type="GO" id="GO:0005829">
    <property type="term" value="C:cytosol"/>
    <property type="evidence" value="ECO:0007669"/>
    <property type="project" value="TreeGrafter"/>
</dbReference>
<protein>
    <submittedName>
        <fullName evidence="2">Predicted Zn-dependent protease or its inactivated homolog</fullName>
    </submittedName>
</protein>
<dbReference type="Pfam" id="PF19289">
    <property type="entry name" value="PmbA_TldD_3rd"/>
    <property type="match status" value="1"/>
</dbReference>
<dbReference type="PANTHER" id="PTHR43421:SF1">
    <property type="entry name" value="METALLOPROTEASE PMBA"/>
    <property type="match status" value="1"/>
</dbReference>
<accession>A0A1G9QSA1</accession>
<evidence type="ECO:0000313" key="3">
    <source>
        <dbReference type="Proteomes" id="UP000199476"/>
    </source>
</evidence>
<dbReference type="InterPro" id="IPR036059">
    <property type="entry name" value="TldD/PmbA_sf"/>
</dbReference>
<dbReference type="GO" id="GO:0006508">
    <property type="term" value="P:proteolysis"/>
    <property type="evidence" value="ECO:0007669"/>
    <property type="project" value="UniProtKB-KW"/>
</dbReference>
<dbReference type="InterPro" id="IPR035068">
    <property type="entry name" value="TldD/PmbA_N"/>
</dbReference>
<evidence type="ECO:0000313" key="2">
    <source>
        <dbReference type="EMBL" id="SDM13919.1"/>
    </source>
</evidence>
<proteinExistence type="predicted"/>
<dbReference type="InterPro" id="IPR045569">
    <property type="entry name" value="Metalloprtase-TldD/E_C"/>
</dbReference>
<evidence type="ECO:0000259" key="1">
    <source>
        <dbReference type="Pfam" id="PF19289"/>
    </source>
</evidence>
<reference evidence="2 3" key="1">
    <citation type="submission" date="2016-10" db="EMBL/GenBank/DDBJ databases">
        <authorList>
            <person name="de Groot N.N."/>
        </authorList>
    </citation>
    <scope>NUCLEOTIDE SEQUENCE [LARGE SCALE GENOMIC DNA]</scope>
    <source>
        <strain evidence="2 3">SLAS-1</strain>
    </source>
</reference>
<dbReference type="InterPro" id="IPR047657">
    <property type="entry name" value="PmbA"/>
</dbReference>
<dbReference type="PANTHER" id="PTHR43421">
    <property type="entry name" value="METALLOPROTEASE PMBA"/>
    <property type="match status" value="1"/>
</dbReference>
<dbReference type="RefSeq" id="WP_089761068.1">
    <property type="nucleotide sequence ID" value="NZ_FNGO01000018.1"/>
</dbReference>
<name>A0A1G9QSA1_9FIRM</name>
<feature type="domain" description="Metalloprotease TldD/E C-terminal" evidence="1">
    <location>
        <begin position="211"/>
        <end position="434"/>
    </location>
</feature>
<keyword evidence="2" id="KW-0645">Protease</keyword>
<keyword evidence="2" id="KW-0378">Hydrolase</keyword>
<dbReference type="AlphaFoldDB" id="A0A1G9QSA1"/>
<sequence length="436" mass="49423">MEIKRSWKRRFDQLEHLTRKERTLNISLENWQVENISKSRMQKSALRVIEDGSLGENFSLGRSEKAAEELVRGAEQSVQYGDKAVFSFSDHSLNSFHEREEKNYRAGQVDEIISFLEDVLDFFKSSAPDITLNLVFGKNYDEIQMETSRDAYLKDNLCNFSLMVSLPISGGGSQFYRSFESSEMFSGIPEAELEQFLREFRSAGEVSRPETGKMPVIFSPRSLYLFTFSLQEGLRADNVFRGISPLIEKLDSEIFSPKISVVDSPHMQEAGGRRFFDDEGIPTRRQKLVDEGVLKTFIYDLEHAAKMNAKPGGNGLRRDLFSSGIETPISPGMVNPTIEPGESSREEMISGVKNGILVENIVGFHSSNYSQGHFSVQAHGYHVREGKLQGRLEDVMIAGNIYDDFQKIKSVGRKLYPGNFGYYPYLLCPEIQVSSR</sequence>
<dbReference type="Gene3D" id="3.30.2290.10">
    <property type="entry name" value="PmbA/TldD superfamily"/>
    <property type="match status" value="1"/>
</dbReference>